<evidence type="ECO:0000259" key="7">
    <source>
        <dbReference type="Pfam" id="PF22544"/>
    </source>
</evidence>
<keyword evidence="6" id="KW-0732">Signal</keyword>
<feature type="chain" id="PRO_5046099458" description="HYDIN/VesB/CFA65-like Ig-like domain-containing protein" evidence="6">
    <location>
        <begin position="24"/>
        <end position="229"/>
    </location>
</feature>
<dbReference type="Gene3D" id="2.60.40.10">
    <property type="entry name" value="Immunoglobulins"/>
    <property type="match status" value="2"/>
</dbReference>
<keyword evidence="3" id="KW-0963">Cytoplasm</keyword>
<accession>A0ABM8EI29</accession>
<evidence type="ECO:0000313" key="8">
    <source>
        <dbReference type="EMBL" id="BDV42094.1"/>
    </source>
</evidence>
<evidence type="ECO:0000313" key="9">
    <source>
        <dbReference type="Proteomes" id="UP001317705"/>
    </source>
</evidence>
<feature type="domain" description="HYDIN/VesB/CFA65-like Ig-like" evidence="7">
    <location>
        <begin position="131"/>
        <end position="225"/>
    </location>
</feature>
<evidence type="ECO:0000256" key="6">
    <source>
        <dbReference type="SAM" id="SignalP"/>
    </source>
</evidence>
<dbReference type="RefSeq" id="WP_282002329.1">
    <property type="nucleotide sequence ID" value="NZ_AP027151.1"/>
</dbReference>
<evidence type="ECO:0000256" key="3">
    <source>
        <dbReference type="ARBA" id="ARBA00022490"/>
    </source>
</evidence>
<comment type="subcellular location">
    <subcellularLocation>
        <location evidence="1">Cell projection</location>
        <location evidence="1">Cilium</location>
    </subcellularLocation>
    <subcellularLocation>
        <location evidence="2">Cytoplasm</location>
    </subcellularLocation>
</comment>
<dbReference type="EMBL" id="AP027151">
    <property type="protein sequence ID" value="BDV42094.1"/>
    <property type="molecule type" value="Genomic_DNA"/>
</dbReference>
<proteinExistence type="predicted"/>
<gene>
    <name evidence="8" type="ORF">GURASL_10170</name>
</gene>
<keyword evidence="5" id="KW-0966">Cell projection</keyword>
<protein>
    <recommendedName>
        <fullName evidence="7">HYDIN/VesB/CFA65-like Ig-like domain-containing protein</fullName>
    </recommendedName>
</protein>
<keyword evidence="9" id="KW-1185">Reference proteome</keyword>
<evidence type="ECO:0000256" key="4">
    <source>
        <dbReference type="ARBA" id="ARBA00023069"/>
    </source>
</evidence>
<dbReference type="Pfam" id="PF22544">
    <property type="entry name" value="HYDIN_VesB_CFA65-like_Ig"/>
    <property type="match status" value="1"/>
</dbReference>
<evidence type="ECO:0000256" key="5">
    <source>
        <dbReference type="ARBA" id="ARBA00023273"/>
    </source>
</evidence>
<dbReference type="PANTHER" id="PTHR37833:SF1">
    <property type="entry name" value="SIGNAL PEPTIDE PROTEIN"/>
    <property type="match status" value="1"/>
</dbReference>
<feature type="signal peptide" evidence="6">
    <location>
        <begin position="1"/>
        <end position="23"/>
    </location>
</feature>
<organism evidence="8 9">
    <name type="scientific">Geotalea uraniireducens</name>
    <dbReference type="NCBI Taxonomy" id="351604"/>
    <lineage>
        <taxon>Bacteria</taxon>
        <taxon>Pseudomonadati</taxon>
        <taxon>Thermodesulfobacteriota</taxon>
        <taxon>Desulfuromonadia</taxon>
        <taxon>Geobacterales</taxon>
        <taxon>Geobacteraceae</taxon>
        <taxon>Geotalea</taxon>
    </lineage>
</organism>
<dbReference type="InterPro" id="IPR011467">
    <property type="entry name" value="DUF1573"/>
</dbReference>
<dbReference type="NCBIfam" id="NF012200">
    <property type="entry name" value="choice_anch_D"/>
    <property type="match status" value="1"/>
</dbReference>
<name>A0ABM8EI29_9BACT</name>
<dbReference type="InterPro" id="IPR013783">
    <property type="entry name" value="Ig-like_fold"/>
</dbReference>
<sequence>MYRRICLTFSVVALLVVSGTAFAAPELSVDQPVYDFGTIIQGKRVEHVFILKNRGDTPLTVTRTKTSCGCTVANMSTKTIAPGRSAELRTAFDSANFGGTIAKTITIDSNDPRTPAYTLTLKGIVKEQLVIAPRQLNLGQLKAGADKELALTLENKGERTVRLISVTSPLPQVKITLSKQFLKPNESARVNVIVRPKEGDRFLSGFIVIATDSPGKSEVTVPLYGSVTR</sequence>
<keyword evidence="4" id="KW-0969">Cilium</keyword>
<reference evidence="8 9" key="1">
    <citation type="submission" date="2022-12" db="EMBL/GenBank/DDBJ databases">
        <title>Polyphasic characterization of Geotalea uranireducens NIT-SL11 newly isolated from a complex of sewage sludge and microbially reduced graphene oxide.</title>
        <authorList>
            <person name="Xie L."/>
            <person name="Yoshida N."/>
            <person name="Meng L."/>
        </authorList>
    </citation>
    <scope>NUCLEOTIDE SEQUENCE [LARGE SCALE GENOMIC DNA]</scope>
    <source>
        <strain evidence="8 9">NIT-SL11</strain>
    </source>
</reference>
<dbReference type="InterPro" id="IPR053879">
    <property type="entry name" value="HYDIN_VesB_CFA65-like_Ig"/>
</dbReference>
<dbReference type="Pfam" id="PF07610">
    <property type="entry name" value="DUF1573"/>
    <property type="match status" value="1"/>
</dbReference>
<evidence type="ECO:0000256" key="2">
    <source>
        <dbReference type="ARBA" id="ARBA00004496"/>
    </source>
</evidence>
<dbReference type="Proteomes" id="UP001317705">
    <property type="component" value="Chromosome"/>
</dbReference>
<evidence type="ECO:0000256" key="1">
    <source>
        <dbReference type="ARBA" id="ARBA00004138"/>
    </source>
</evidence>
<dbReference type="PANTHER" id="PTHR37833">
    <property type="entry name" value="LIPOPROTEIN-RELATED"/>
    <property type="match status" value="1"/>
</dbReference>